<evidence type="ECO:0000313" key="3">
    <source>
        <dbReference type="EMBL" id="CAD8160781.1"/>
    </source>
</evidence>
<feature type="region of interest" description="Disordered" evidence="2">
    <location>
        <begin position="834"/>
        <end position="926"/>
    </location>
</feature>
<feature type="compositionally biased region" description="Basic and acidic residues" evidence="2">
    <location>
        <begin position="384"/>
        <end position="394"/>
    </location>
</feature>
<organism evidence="3 4">
    <name type="scientific">Paramecium octaurelia</name>
    <dbReference type="NCBI Taxonomy" id="43137"/>
    <lineage>
        <taxon>Eukaryota</taxon>
        <taxon>Sar</taxon>
        <taxon>Alveolata</taxon>
        <taxon>Ciliophora</taxon>
        <taxon>Intramacronucleata</taxon>
        <taxon>Oligohymenophorea</taxon>
        <taxon>Peniculida</taxon>
        <taxon>Parameciidae</taxon>
        <taxon>Paramecium</taxon>
    </lineage>
</organism>
<dbReference type="Proteomes" id="UP000683925">
    <property type="component" value="Unassembled WGS sequence"/>
</dbReference>
<reference evidence="3" key="1">
    <citation type="submission" date="2021-01" db="EMBL/GenBank/DDBJ databases">
        <authorList>
            <consortium name="Genoscope - CEA"/>
            <person name="William W."/>
        </authorList>
    </citation>
    <scope>NUCLEOTIDE SEQUENCE</scope>
</reference>
<feature type="compositionally biased region" description="Basic and acidic residues" evidence="2">
    <location>
        <begin position="509"/>
        <end position="519"/>
    </location>
</feature>
<name>A0A8S1U5P7_PAROT</name>
<feature type="coiled-coil region" evidence="1">
    <location>
        <begin position="988"/>
        <end position="1026"/>
    </location>
</feature>
<feature type="compositionally biased region" description="Basic and acidic residues" evidence="2">
    <location>
        <begin position="902"/>
        <end position="913"/>
    </location>
</feature>
<feature type="compositionally biased region" description="Basic and acidic residues" evidence="2">
    <location>
        <begin position="440"/>
        <end position="458"/>
    </location>
</feature>
<dbReference type="OrthoDB" id="10370430at2759"/>
<feature type="region of interest" description="Disordered" evidence="2">
    <location>
        <begin position="1"/>
        <end position="56"/>
    </location>
</feature>
<feature type="compositionally biased region" description="Polar residues" evidence="2">
    <location>
        <begin position="496"/>
        <end position="508"/>
    </location>
</feature>
<feature type="compositionally biased region" description="Low complexity" evidence="2">
    <location>
        <begin position="20"/>
        <end position="35"/>
    </location>
</feature>
<feature type="region of interest" description="Disordered" evidence="2">
    <location>
        <begin position="242"/>
        <end position="277"/>
    </location>
</feature>
<evidence type="ECO:0000256" key="2">
    <source>
        <dbReference type="SAM" id="MobiDB-lite"/>
    </source>
</evidence>
<keyword evidence="4" id="KW-1185">Reference proteome</keyword>
<feature type="compositionally biased region" description="Polar residues" evidence="2">
    <location>
        <begin position="36"/>
        <end position="56"/>
    </location>
</feature>
<gene>
    <name evidence="3" type="ORF">POCTA_138.1.T0390033</name>
</gene>
<comment type="caution">
    <text evidence="3">The sequence shown here is derived from an EMBL/GenBank/DDBJ whole genome shotgun (WGS) entry which is preliminary data.</text>
</comment>
<feature type="compositionally biased region" description="Basic and acidic residues" evidence="2">
    <location>
        <begin position="484"/>
        <end position="495"/>
    </location>
</feature>
<accession>A0A8S1U5P7</accession>
<feature type="compositionally biased region" description="Polar residues" evidence="2">
    <location>
        <begin position="1"/>
        <end position="12"/>
    </location>
</feature>
<sequence length="1289" mass="150757">MKKNVGSSSTPNSKKKLTMDFQQDQSQQQPQTSQFISTEDQSQGDQPKNDESIITNDLPQASSTNLVQQENQDNLDNQIGDTNNDDDAKINADSNIVNSDETDKLNLINHQIENNLINEISQNESIIVQNQNPDQYQNLKQEKSHYLNSLENEDPNQQTKKARPQFSNKKKITIEINNDEIDNYKQDIDSGQQINSQLSLRLQQEQTNNLVQQSDIEGSLEDNQEQKQIQLEDIIENDQNMQTQNTEDHRQDVEIDDCENTEEKNSQESIDEDTKNVNAQINSEQLRQIEEGSSEQGEQLPDLSQEIKQDHQEVEQQQSIQIQIEDQENILEGLQQNCNKRDNYVENEKKGNLDQVDESINEDASQELVKAKTDEVNNNQDENYENKEDNESKYSDKIIEETQKSIEQSNQLEDDTEMNQDIQDKDQESQCNNQELTLEVEDKNQSQNQDEDKQHYQDENYSNSQSEDEQNKQDEYKGNIQGEEGQKNSQDEKRLNSSVDQQFLFTDSTDQKKSIRESDLQTNQVEQEKTEVNEIEINQDQVVDQGESNLQQINEECLQDNLLSQEGDVSKQIVSKEVQQDEEFIIQAQFEQLQLSENSIQSQTKEEEDQQPIIVKTEDEEIFDKINNSQQQDKDIRVLIEDQNMIPDQQEFNQQEIFPQQELHQGGLQKVEKINQENNSDAQQQGSKHSDNSEDICEQLQKLTIQDFESENEKEIDLNNNDIQQQVNQEDIETNKQCIFQEEVNLQLEQIKLQCENNQEEHKEVTQCEVDQGFCNKEIIEVENSPKIEQKAVLLNLNCNGEEMEQIQQQAKNVFQPQINNFSQQNEKMDKDIEQTEDQQMNSNSQQNEEGTLSKNQQDSELTNDLINNQPESNQKKQSIKLIDHSEQNKDSEEEENLLKSQKHEDKQGDERQNVTFSSKKKIDSQKESYFLSQSKIQNQEDSLNQNQFNTSLSQNQREYNSSKSNDHTNFDLGHAELYKDTYFNQNSDDLQEQRKQKIRDLKQQIDQAEKEIEEKDQEIQQNQEMITNFETFVLGNTNPEEFEKIILSERNFETENLLITLLINKLREFIQEFQNSIIDLINRFDGKTEIEKDEESERDRETKDHEKHLQVISNEFKKFKQKKQQKKEINDNKNQVIQNLSDGDQKMINEELNTLIFNIIGQTKLLRDSLQKNCCLLVKFNCEVYNGLQGMSKNIKQLDQIRSLTNSVKLTTQHYQSIINDQIDLQEAKDDNNHILLLDLLKQLINKQEQAFQFQQLFTNYLSERIDLVQQSEENLREDNAKRSQTFN</sequence>
<feature type="compositionally biased region" description="Low complexity" evidence="2">
    <location>
        <begin position="839"/>
        <end position="848"/>
    </location>
</feature>
<dbReference type="OMA" id="CEVYNGL"/>
<keyword evidence="1" id="KW-0175">Coiled coil</keyword>
<feature type="compositionally biased region" description="Polar residues" evidence="2">
    <location>
        <begin position="849"/>
        <end position="877"/>
    </location>
</feature>
<feature type="compositionally biased region" description="Basic and acidic residues" evidence="2">
    <location>
        <begin position="882"/>
        <end position="891"/>
    </location>
</feature>
<dbReference type="EMBL" id="CAJJDP010000039">
    <property type="protein sequence ID" value="CAD8160781.1"/>
    <property type="molecule type" value="Genomic_DNA"/>
</dbReference>
<evidence type="ECO:0000256" key="1">
    <source>
        <dbReference type="SAM" id="Coils"/>
    </source>
</evidence>
<protein>
    <submittedName>
        <fullName evidence="3">Uncharacterized protein</fullName>
    </submittedName>
</protein>
<feature type="region of interest" description="Disordered" evidence="2">
    <location>
        <begin position="406"/>
        <end position="529"/>
    </location>
</feature>
<evidence type="ECO:0000313" key="4">
    <source>
        <dbReference type="Proteomes" id="UP000683925"/>
    </source>
</evidence>
<proteinExistence type="predicted"/>
<feature type="region of interest" description="Disordered" evidence="2">
    <location>
        <begin position="369"/>
        <end position="394"/>
    </location>
</feature>